<dbReference type="Proteomes" id="UP000306575">
    <property type="component" value="Unassembled WGS sequence"/>
</dbReference>
<evidence type="ECO:0000313" key="2">
    <source>
        <dbReference type="EMBL" id="TKZ21288.1"/>
    </source>
</evidence>
<feature type="signal peptide" evidence="1">
    <location>
        <begin position="1"/>
        <end position="18"/>
    </location>
</feature>
<name>A0A4U7N6G6_9RHOB</name>
<comment type="caution">
    <text evidence="2">The sequence shown here is derived from an EMBL/GenBank/DDBJ whole genome shotgun (WGS) entry which is preliminary data.</text>
</comment>
<dbReference type="PROSITE" id="PS51257">
    <property type="entry name" value="PROKAR_LIPOPROTEIN"/>
    <property type="match status" value="1"/>
</dbReference>
<protein>
    <submittedName>
        <fullName evidence="2">Uncharacterized protein</fullName>
    </submittedName>
</protein>
<dbReference type="OrthoDB" id="7851370at2"/>
<keyword evidence="1" id="KW-0732">Signal</keyword>
<evidence type="ECO:0000256" key="1">
    <source>
        <dbReference type="SAM" id="SignalP"/>
    </source>
</evidence>
<accession>A0A4U7N6G6</accession>
<keyword evidence="3" id="KW-1185">Reference proteome</keyword>
<proteinExistence type="predicted"/>
<organism evidence="2 3">
    <name type="scientific">Shimia litoralis</name>
    <dbReference type="NCBI Taxonomy" id="420403"/>
    <lineage>
        <taxon>Bacteria</taxon>
        <taxon>Pseudomonadati</taxon>
        <taxon>Pseudomonadota</taxon>
        <taxon>Alphaproteobacteria</taxon>
        <taxon>Rhodobacterales</taxon>
        <taxon>Roseobacteraceae</taxon>
    </lineage>
</organism>
<reference evidence="2 3" key="1">
    <citation type="submission" date="2019-04" db="EMBL/GenBank/DDBJ databases">
        <title>Genome sequence of Pelagicola litoralis CL-ES2.</title>
        <authorList>
            <person name="Cao J."/>
        </authorList>
    </citation>
    <scope>NUCLEOTIDE SEQUENCE [LARGE SCALE GENOMIC DNA]</scope>
    <source>
        <strain evidence="2 3">CL-ES2</strain>
    </source>
</reference>
<feature type="chain" id="PRO_5020909163" evidence="1">
    <location>
        <begin position="19"/>
        <end position="159"/>
    </location>
</feature>
<evidence type="ECO:0000313" key="3">
    <source>
        <dbReference type="Proteomes" id="UP000306575"/>
    </source>
</evidence>
<dbReference type="EMBL" id="SULI01000005">
    <property type="protein sequence ID" value="TKZ21288.1"/>
    <property type="molecule type" value="Genomic_DNA"/>
</dbReference>
<dbReference type="RefSeq" id="WP_138015491.1">
    <property type="nucleotide sequence ID" value="NZ_SULI01000005.1"/>
</dbReference>
<dbReference type="AlphaFoldDB" id="A0A4U7N6G6"/>
<sequence length="159" mass="16410">MIRSVMCMTALVSLAACGSGTNPFATGTDTDGSGGASVVPETLAGNLKSINYNATAKTLTAEIYALDSTPIQVVYNRDAARDIGSYEAYSIQEDGLDRFFVAMVGESHDGSVQAGFVGDGGQFNRVLQGGYYTRVGSFDAPNISTGPAAGQVSYGPVTV</sequence>
<gene>
    <name evidence="2" type="ORF">FAP39_05975</name>
</gene>